<feature type="domain" description="GAF" evidence="1">
    <location>
        <begin position="9"/>
        <end position="138"/>
    </location>
</feature>
<dbReference type="AlphaFoldDB" id="A0A239ETF0"/>
<gene>
    <name evidence="2" type="ORF">SAMN05421642_102524</name>
</gene>
<dbReference type="EMBL" id="FZOW01000002">
    <property type="protein sequence ID" value="SNS47152.1"/>
    <property type="molecule type" value="Genomic_DNA"/>
</dbReference>
<reference evidence="3" key="1">
    <citation type="submission" date="2017-06" db="EMBL/GenBank/DDBJ databases">
        <authorList>
            <person name="Varghese N."/>
            <person name="Submissions S."/>
        </authorList>
    </citation>
    <scope>NUCLEOTIDE SEQUENCE [LARGE SCALE GENOMIC DNA]</scope>
    <source>
        <strain evidence="3">JCM 23211</strain>
    </source>
</reference>
<evidence type="ECO:0000259" key="1">
    <source>
        <dbReference type="Pfam" id="PF13185"/>
    </source>
</evidence>
<organism evidence="2 3">
    <name type="scientific">Rhodococcoides kyotonense</name>
    <dbReference type="NCBI Taxonomy" id="398843"/>
    <lineage>
        <taxon>Bacteria</taxon>
        <taxon>Bacillati</taxon>
        <taxon>Actinomycetota</taxon>
        <taxon>Actinomycetes</taxon>
        <taxon>Mycobacteriales</taxon>
        <taxon>Nocardiaceae</taxon>
        <taxon>Rhodococcoides</taxon>
    </lineage>
</organism>
<accession>A0A239ETF0</accession>
<protein>
    <submittedName>
        <fullName evidence="2">GAF domain-containing protein</fullName>
    </submittedName>
</protein>
<dbReference type="SUPFAM" id="SSF55781">
    <property type="entry name" value="GAF domain-like"/>
    <property type="match status" value="1"/>
</dbReference>
<proteinExistence type="predicted"/>
<name>A0A239ETF0_9NOCA</name>
<dbReference type="InterPro" id="IPR029016">
    <property type="entry name" value="GAF-like_dom_sf"/>
</dbReference>
<dbReference type="Proteomes" id="UP000198327">
    <property type="component" value="Unassembled WGS sequence"/>
</dbReference>
<dbReference type="Gene3D" id="3.30.450.40">
    <property type="match status" value="1"/>
</dbReference>
<evidence type="ECO:0000313" key="2">
    <source>
        <dbReference type="EMBL" id="SNS47152.1"/>
    </source>
</evidence>
<dbReference type="InterPro" id="IPR003018">
    <property type="entry name" value="GAF"/>
</dbReference>
<evidence type="ECO:0000313" key="3">
    <source>
        <dbReference type="Proteomes" id="UP000198327"/>
    </source>
</evidence>
<sequence>MRATSAAVGADGTAISVITGDRNVVDLVYATDTTAARIDELQFTIGAGPFLDALHAHTAARASQPMSDLEDSTVSSAWPLFAAELRSELNVRRVLAYPITADGVLLGVLESYRRGPDPFTANELHAGHSLAEELGDALRNDLSAYVMDDLTEPSASDRSFRSPRTDVYIAIGMLAARRGTTVVDTSAALRAYSYAMSQSITALAADIVHRGHDFDANW</sequence>
<dbReference type="RefSeq" id="WP_176444145.1">
    <property type="nucleotide sequence ID" value="NZ_FZOW01000002.1"/>
</dbReference>
<dbReference type="Pfam" id="PF13185">
    <property type="entry name" value="GAF_2"/>
    <property type="match status" value="1"/>
</dbReference>
<keyword evidence="3" id="KW-1185">Reference proteome</keyword>